<dbReference type="Proteomes" id="UP000770785">
    <property type="component" value="Unassembled WGS sequence"/>
</dbReference>
<evidence type="ECO:0000259" key="1">
    <source>
        <dbReference type="Pfam" id="PF00535"/>
    </source>
</evidence>
<protein>
    <submittedName>
        <fullName evidence="2">Glycosyltransferase involved in cell wall biosynthesis</fullName>
    </submittedName>
</protein>
<dbReference type="Pfam" id="PF00535">
    <property type="entry name" value="Glycos_transf_2"/>
    <property type="match status" value="1"/>
</dbReference>
<name>A0ABX0XB57_9BACT</name>
<dbReference type="Gene3D" id="3.90.550.10">
    <property type="entry name" value="Spore Coat Polysaccharide Biosynthesis Protein SpsA, Chain A"/>
    <property type="match status" value="1"/>
</dbReference>
<dbReference type="PANTHER" id="PTHR22916">
    <property type="entry name" value="GLYCOSYLTRANSFERASE"/>
    <property type="match status" value="1"/>
</dbReference>
<evidence type="ECO:0000313" key="3">
    <source>
        <dbReference type="Proteomes" id="UP000770785"/>
    </source>
</evidence>
<gene>
    <name evidence="2" type="ORF">GGR27_001799</name>
</gene>
<proteinExistence type="predicted"/>
<keyword evidence="3" id="KW-1185">Reference proteome</keyword>
<evidence type="ECO:0000313" key="2">
    <source>
        <dbReference type="EMBL" id="NJC26300.1"/>
    </source>
</evidence>
<dbReference type="SUPFAM" id="SSF53448">
    <property type="entry name" value="Nucleotide-diphospho-sugar transferases"/>
    <property type="match status" value="1"/>
</dbReference>
<dbReference type="PANTHER" id="PTHR22916:SF3">
    <property type="entry name" value="UDP-GLCNAC:BETAGAL BETA-1,3-N-ACETYLGLUCOSAMINYLTRANSFERASE-LIKE PROTEIN 1"/>
    <property type="match status" value="1"/>
</dbReference>
<dbReference type="RefSeq" id="WP_168037053.1">
    <property type="nucleotide sequence ID" value="NZ_JAATJH010000002.1"/>
</dbReference>
<feature type="domain" description="Glycosyltransferase 2-like" evidence="1">
    <location>
        <begin position="16"/>
        <end position="162"/>
    </location>
</feature>
<dbReference type="InterPro" id="IPR029044">
    <property type="entry name" value="Nucleotide-diphossugar_trans"/>
</dbReference>
<comment type="caution">
    <text evidence="2">The sequence shown here is derived from an EMBL/GenBank/DDBJ whole genome shotgun (WGS) entry which is preliminary data.</text>
</comment>
<dbReference type="EMBL" id="JAATJH010000002">
    <property type="protein sequence ID" value="NJC26300.1"/>
    <property type="molecule type" value="Genomic_DNA"/>
</dbReference>
<accession>A0ABX0XB57</accession>
<organism evidence="2 3">
    <name type="scientific">Neolewinella antarctica</name>
    <dbReference type="NCBI Taxonomy" id="442734"/>
    <lineage>
        <taxon>Bacteria</taxon>
        <taxon>Pseudomonadati</taxon>
        <taxon>Bacteroidota</taxon>
        <taxon>Saprospiria</taxon>
        <taxon>Saprospirales</taxon>
        <taxon>Lewinellaceae</taxon>
        <taxon>Neolewinella</taxon>
    </lineage>
</organism>
<dbReference type="InterPro" id="IPR001173">
    <property type="entry name" value="Glyco_trans_2-like"/>
</dbReference>
<dbReference type="CDD" id="cd00761">
    <property type="entry name" value="Glyco_tranf_GTA_type"/>
    <property type="match status" value="1"/>
</dbReference>
<reference evidence="2 3" key="1">
    <citation type="submission" date="2020-03" db="EMBL/GenBank/DDBJ databases">
        <title>Genomic Encyclopedia of Type Strains, Phase IV (KMG-IV): sequencing the most valuable type-strain genomes for metagenomic binning, comparative biology and taxonomic classification.</title>
        <authorList>
            <person name="Goeker M."/>
        </authorList>
    </citation>
    <scope>NUCLEOTIDE SEQUENCE [LARGE SCALE GENOMIC DNA]</scope>
    <source>
        <strain evidence="2 3">DSM 105096</strain>
    </source>
</reference>
<sequence length="322" mass="37395">MTIREQGSKHHRPVLSISMLSYNQAEYLPRAIESILDQRLTVPCEIIIGDDCSSDESQQVLQRYQREYPELIRLHLHTDRVEAEIPGRRNNVTNLLACRGEFTAMLDADDYYIDPDKLQRQVDILTAHPDLSMSCHESFIEWGPESPRPNYRSSYRNKSGVTITTGIYGHDDLTRRYSMPFHISSIMFRTVSLRPLPDWFGKILSADQAIFYLLTMRGDYHYDERPGSIRYFSGKNYVLSSEYRSLESVRLKLRETKIFYDHFPGVRKHQTFRSFSGRLHLRLVKPLAAEGKLGAAANHLVRAAKDLYPELNFTRVKKVLFS</sequence>